<comment type="caution">
    <text evidence="3">The sequence shown here is derived from an EMBL/GenBank/DDBJ whole genome shotgun (WGS) entry which is preliminary data.</text>
</comment>
<protein>
    <submittedName>
        <fullName evidence="3">Uncharacterized protein</fullName>
    </submittedName>
</protein>
<name>A0ABR2Q9Z5_9ROSI</name>
<evidence type="ECO:0000313" key="3">
    <source>
        <dbReference type="EMBL" id="KAK8997463.1"/>
    </source>
</evidence>
<keyword evidence="4" id="KW-1185">Reference proteome</keyword>
<dbReference type="Gene3D" id="2.130.10.10">
    <property type="entry name" value="YVTN repeat-like/Quinoprotein amine dehydrogenase"/>
    <property type="match status" value="1"/>
</dbReference>
<reference evidence="3 4" key="1">
    <citation type="journal article" date="2024" name="G3 (Bethesda)">
        <title>Genome assembly of Hibiscus sabdariffa L. provides insights into metabolisms of medicinal natural products.</title>
        <authorList>
            <person name="Kim T."/>
        </authorList>
    </citation>
    <scope>NUCLEOTIDE SEQUENCE [LARGE SCALE GENOMIC DNA]</scope>
    <source>
        <strain evidence="3">TK-2024</strain>
        <tissue evidence="3">Old leaves</tissue>
    </source>
</reference>
<evidence type="ECO:0000313" key="4">
    <source>
        <dbReference type="Proteomes" id="UP001396334"/>
    </source>
</evidence>
<dbReference type="PANTHER" id="PTHR44566:SF1">
    <property type="entry name" value="WD REPEAT-CONTAINING PROTEIN 25"/>
    <property type="match status" value="1"/>
</dbReference>
<gene>
    <name evidence="3" type="ORF">V6N11_020940</name>
</gene>
<dbReference type="Proteomes" id="UP001396334">
    <property type="component" value="Unassembled WGS sequence"/>
</dbReference>
<dbReference type="SUPFAM" id="SSF50978">
    <property type="entry name" value="WD40 repeat-like"/>
    <property type="match status" value="1"/>
</dbReference>
<dbReference type="InterPro" id="IPR001680">
    <property type="entry name" value="WD40_rpt"/>
</dbReference>
<proteinExistence type="predicted"/>
<dbReference type="SMART" id="SM00320">
    <property type="entry name" value="WD40"/>
    <property type="match status" value="5"/>
</dbReference>
<dbReference type="EMBL" id="JBBPBN010000043">
    <property type="protein sequence ID" value="KAK8997463.1"/>
    <property type="molecule type" value="Genomic_DNA"/>
</dbReference>
<dbReference type="InterPro" id="IPR053053">
    <property type="entry name" value="WD_repeat_protein"/>
</dbReference>
<keyword evidence="1" id="KW-0853">WD repeat</keyword>
<feature type="region of interest" description="Disordered" evidence="2">
    <location>
        <begin position="1"/>
        <end position="59"/>
    </location>
</feature>
<dbReference type="InterPro" id="IPR036322">
    <property type="entry name" value="WD40_repeat_dom_sf"/>
</dbReference>
<feature type="repeat" description="WD" evidence="1">
    <location>
        <begin position="178"/>
        <end position="220"/>
    </location>
</feature>
<feature type="region of interest" description="Disordered" evidence="2">
    <location>
        <begin position="96"/>
        <end position="121"/>
    </location>
</feature>
<dbReference type="PANTHER" id="PTHR44566">
    <property type="entry name" value="TRANSDUCIN/WD40 REPEAT-LIKE SUPERFAMILY PROTEIN"/>
    <property type="match status" value="1"/>
</dbReference>
<dbReference type="Pfam" id="PF00400">
    <property type="entry name" value="WD40"/>
    <property type="match status" value="3"/>
</dbReference>
<feature type="region of interest" description="Disordered" evidence="2">
    <location>
        <begin position="71"/>
        <end position="90"/>
    </location>
</feature>
<organism evidence="3 4">
    <name type="scientific">Hibiscus sabdariffa</name>
    <name type="common">roselle</name>
    <dbReference type="NCBI Taxonomy" id="183260"/>
    <lineage>
        <taxon>Eukaryota</taxon>
        <taxon>Viridiplantae</taxon>
        <taxon>Streptophyta</taxon>
        <taxon>Embryophyta</taxon>
        <taxon>Tracheophyta</taxon>
        <taxon>Spermatophyta</taxon>
        <taxon>Magnoliopsida</taxon>
        <taxon>eudicotyledons</taxon>
        <taxon>Gunneridae</taxon>
        <taxon>Pentapetalae</taxon>
        <taxon>rosids</taxon>
        <taxon>malvids</taxon>
        <taxon>Malvales</taxon>
        <taxon>Malvaceae</taxon>
        <taxon>Malvoideae</taxon>
        <taxon>Hibiscus</taxon>
    </lineage>
</organism>
<evidence type="ECO:0000256" key="1">
    <source>
        <dbReference type="PROSITE-ProRule" id="PRU00221"/>
    </source>
</evidence>
<sequence length="393" mass="44195">MDLLCKAYSNTSDDEPEPEPESQPRPVYHQHLPFRPSKRPKPEHPFPTLDLPMREEPPLPGRYISKRERALSGTVPQADEPNPNFRDPHVTTQSVLGSISESDLPHDVRSSIRHRPKGRTQLSQIPEKLTIALHGHAKAVNAVHWSPTHVYSSFTCFCWDGSNNLHMEYVEKGLESQMFRDDQVVGVIKFHPDNSNLFLSGGSKGRLRLWDVRTGKVVHEYIRGLGPILDVEFSIDGKQFVSSSDVSGGNISENSVIVWDISRQVPLSNQVYAEAYTCPCVRYHPFDPYFVAQSNGNYIAIFSSNPPFKLDKYRRYESHGVSGFPIKCNFSLDGEKLVSGSSDGSIYLYNSRSLVLIKKIKAYEEACVDVAFHPILSNVIASCSWNGDVSVFE</sequence>
<accession>A0ABR2Q9Z5</accession>
<evidence type="ECO:0000256" key="2">
    <source>
        <dbReference type="SAM" id="MobiDB-lite"/>
    </source>
</evidence>
<dbReference type="PROSITE" id="PS50082">
    <property type="entry name" value="WD_REPEATS_2"/>
    <property type="match status" value="1"/>
</dbReference>
<dbReference type="InterPro" id="IPR015943">
    <property type="entry name" value="WD40/YVTN_repeat-like_dom_sf"/>
</dbReference>